<comment type="similarity">
    <text evidence="1 10">Belongs to the ATG7 family.</text>
</comment>
<dbReference type="FunFam" id="3.40.50.720:FF:000395">
    <property type="entry name" value="ubiquitin-like modifier-activating enzyme ATG7"/>
    <property type="match status" value="1"/>
</dbReference>
<dbReference type="InterPro" id="IPR042522">
    <property type="entry name" value="Atg7_N_1"/>
</dbReference>
<keyword evidence="5 10" id="KW-0963">Cytoplasm</keyword>
<dbReference type="GO" id="GO:0000422">
    <property type="term" value="P:autophagy of mitochondrion"/>
    <property type="evidence" value="ECO:0007669"/>
    <property type="project" value="TreeGrafter"/>
</dbReference>
<evidence type="ECO:0000256" key="10">
    <source>
        <dbReference type="RuleBase" id="RU366022"/>
    </source>
</evidence>
<evidence type="ECO:0000256" key="4">
    <source>
        <dbReference type="ARBA" id="ARBA00022448"/>
    </source>
</evidence>
<comment type="function">
    <text evidence="10">E1-like activating enzyme involved in the 2 ubiquitin-like systems required for autophagy.</text>
</comment>
<keyword evidence="8 10" id="KW-0072">Autophagy</keyword>
<dbReference type="GO" id="GO:0019779">
    <property type="term" value="F:Atg8 activating enzyme activity"/>
    <property type="evidence" value="ECO:0007669"/>
    <property type="project" value="TreeGrafter"/>
</dbReference>
<dbReference type="Proteomes" id="UP000187209">
    <property type="component" value="Unassembled WGS sequence"/>
</dbReference>
<name>A0A1R2CKR5_9CILI</name>
<dbReference type="OrthoDB" id="338614at2759"/>
<dbReference type="PANTHER" id="PTHR10953">
    <property type="entry name" value="UBIQUITIN-ACTIVATING ENZYME E1"/>
    <property type="match status" value="1"/>
</dbReference>
<protein>
    <recommendedName>
        <fullName evidence="3 10">Ubiquitin-like modifier-activating enzyme ATG7</fullName>
    </recommendedName>
    <alternativeName>
        <fullName evidence="10">Autophagy-related protein 7</fullName>
    </alternativeName>
</protein>
<keyword evidence="7 10" id="KW-0653">Protein transport</keyword>
<evidence type="ECO:0000256" key="7">
    <source>
        <dbReference type="ARBA" id="ARBA00022927"/>
    </source>
</evidence>
<dbReference type="InterPro" id="IPR006285">
    <property type="entry name" value="Atg7"/>
</dbReference>
<dbReference type="GO" id="GO:0006995">
    <property type="term" value="P:cellular response to nitrogen starvation"/>
    <property type="evidence" value="ECO:0007669"/>
    <property type="project" value="TreeGrafter"/>
</dbReference>
<keyword evidence="14" id="KW-1185">Reference proteome</keyword>
<accession>A0A1R2CKR5</accession>
<evidence type="ECO:0000256" key="3">
    <source>
        <dbReference type="ARBA" id="ARBA00017647"/>
    </source>
</evidence>
<dbReference type="InterPro" id="IPR045886">
    <property type="entry name" value="ThiF/MoeB/HesA"/>
</dbReference>
<dbReference type="PANTHER" id="PTHR10953:SF3">
    <property type="entry name" value="UBIQUITIN-LIKE MODIFIER-ACTIVATING ENZYME ATG7"/>
    <property type="match status" value="1"/>
</dbReference>
<feature type="domain" description="THIF-type NAD/FAD binding fold" evidence="11">
    <location>
        <begin position="296"/>
        <end position="521"/>
    </location>
</feature>
<dbReference type="GO" id="GO:0034727">
    <property type="term" value="P:piecemeal microautophagy of the nucleus"/>
    <property type="evidence" value="ECO:0007669"/>
    <property type="project" value="TreeGrafter"/>
</dbReference>
<dbReference type="GO" id="GO:0019778">
    <property type="term" value="F:Atg12 activating enzyme activity"/>
    <property type="evidence" value="ECO:0007669"/>
    <property type="project" value="TreeGrafter"/>
</dbReference>
<gene>
    <name evidence="13" type="ORF">SteCoe_8257</name>
</gene>
<dbReference type="GO" id="GO:0000045">
    <property type="term" value="P:autophagosome assembly"/>
    <property type="evidence" value="ECO:0007669"/>
    <property type="project" value="TreeGrafter"/>
</dbReference>
<dbReference type="AlphaFoldDB" id="A0A1R2CKR5"/>
<feature type="active site" description="Glycyl thioester intermediate" evidence="9">
    <location>
        <position position="493"/>
    </location>
</feature>
<evidence type="ECO:0000313" key="13">
    <source>
        <dbReference type="EMBL" id="OMJ89555.1"/>
    </source>
</evidence>
<comment type="subunit">
    <text evidence="2 10">Homodimer.</text>
</comment>
<keyword evidence="4 10" id="KW-0813">Transport</keyword>
<comment type="caution">
    <text evidence="13">The sequence shown here is derived from an EMBL/GenBank/DDBJ whole genome shotgun (WGS) entry which is preliminary data.</text>
</comment>
<evidence type="ECO:0000313" key="14">
    <source>
        <dbReference type="Proteomes" id="UP000187209"/>
    </source>
</evidence>
<dbReference type="Gene3D" id="3.40.140.100">
    <property type="entry name" value="Ubiquitin-like modifier-activating enzyme ATG7 C-terminal domain"/>
    <property type="match status" value="1"/>
</dbReference>
<dbReference type="GO" id="GO:0000407">
    <property type="term" value="C:phagophore assembly site"/>
    <property type="evidence" value="ECO:0007669"/>
    <property type="project" value="UniProtKB-SubCell"/>
</dbReference>
<evidence type="ECO:0000256" key="1">
    <source>
        <dbReference type="ARBA" id="ARBA00010931"/>
    </source>
</evidence>
<dbReference type="InterPro" id="IPR035985">
    <property type="entry name" value="Ubiquitin-activating_enz"/>
</dbReference>
<dbReference type="Pfam" id="PF16420">
    <property type="entry name" value="ATG7_N"/>
    <property type="match status" value="1"/>
</dbReference>
<evidence type="ECO:0000259" key="11">
    <source>
        <dbReference type="Pfam" id="PF00899"/>
    </source>
</evidence>
<sequence length="615" mass="69049">MGKLKFHNISSAIDLSFWHILAKKKLEEMKLEDQILNINGYYSTNNNPDIAPVFRIISDSFNENAAIPSNSIRIRGLLKVFNTKEDFISSSKPPLLQKAAEQITSENLVSFILLVYADLKNFVFTYWVGFPVFNFNPVEYEELPIQEVNLQHLKVSLAEKVDQNSLKSIFGINKTGEYEENWGESDIICYLDPASSTDFPSSVLRNILGLMSQGKQFGSKKFLAIKNGLSSNPQYFTLERSKLYNIEIPETTKDFIGWEANSKGKIQAKTIDLRPQLDPHNLATSAVDLNLKLMRWRMSPELNLDILASTKCLLLGSGTLGSQLSRNLLAWGMKNITFVDSGKVSYSNPVRQSLYEFEDAKNAVPKALRAAKKLQEIYPGVQSSGYQIEIPMPGHSISSTEDHARENYLQLESLIKEHDVVFLLTDSRESRWLPTVITSALDKICLSVALGFDSFLVVRHGGCPSDDRLGCYFCNDVVAPRNSMTDRTLDQQCTVTRPGLSYMASSVAVELLVSLLQHPLRHKAKHGDSTHLGILPHHLRGSFSTFGIASYVSSAFSKCTACCVKVIDQYLNNGFEFVKMACNDPDYLEEVCELKELEANEKLLADELIEIEDFD</sequence>
<keyword evidence="6 10" id="KW-0833">Ubl conjugation pathway</keyword>
<dbReference type="InterPro" id="IPR042523">
    <property type="entry name" value="Atg7_N_2"/>
</dbReference>
<evidence type="ECO:0000256" key="8">
    <source>
        <dbReference type="ARBA" id="ARBA00023006"/>
    </source>
</evidence>
<proteinExistence type="inferred from homology"/>
<dbReference type="NCBIfam" id="TIGR01381">
    <property type="entry name" value="E1_like_apg7"/>
    <property type="match status" value="1"/>
</dbReference>
<feature type="domain" description="Ubiquitin-like modifier-activating enzyme Atg7 N-terminal" evidence="12">
    <location>
        <begin position="4"/>
        <end position="275"/>
    </location>
</feature>
<comment type="subcellular location">
    <subcellularLocation>
        <location evidence="10">Cytoplasm</location>
    </subcellularLocation>
    <subcellularLocation>
        <location evidence="10">Preautophagosomal structure</location>
    </subcellularLocation>
</comment>
<dbReference type="InterPro" id="IPR032197">
    <property type="entry name" value="Atg7_N"/>
</dbReference>
<dbReference type="GO" id="GO:0015031">
    <property type="term" value="P:protein transport"/>
    <property type="evidence" value="ECO:0007669"/>
    <property type="project" value="UniProtKB-UniRule"/>
</dbReference>
<dbReference type="SUPFAM" id="SSF69572">
    <property type="entry name" value="Activating enzymes of the ubiquitin-like proteins"/>
    <property type="match status" value="1"/>
</dbReference>
<evidence type="ECO:0000256" key="5">
    <source>
        <dbReference type="ARBA" id="ARBA00022490"/>
    </source>
</evidence>
<dbReference type="GO" id="GO:0032446">
    <property type="term" value="P:protein modification by small protein conjugation"/>
    <property type="evidence" value="ECO:0007669"/>
    <property type="project" value="TreeGrafter"/>
</dbReference>
<evidence type="ECO:0000256" key="6">
    <source>
        <dbReference type="ARBA" id="ARBA00022786"/>
    </source>
</evidence>
<evidence type="ECO:0000256" key="9">
    <source>
        <dbReference type="PIRSR" id="PIRSR606285-1"/>
    </source>
</evidence>
<organism evidence="13 14">
    <name type="scientific">Stentor coeruleus</name>
    <dbReference type="NCBI Taxonomy" id="5963"/>
    <lineage>
        <taxon>Eukaryota</taxon>
        <taxon>Sar</taxon>
        <taxon>Alveolata</taxon>
        <taxon>Ciliophora</taxon>
        <taxon>Postciliodesmatophora</taxon>
        <taxon>Heterotrichea</taxon>
        <taxon>Heterotrichida</taxon>
        <taxon>Stentoridae</taxon>
        <taxon>Stentor</taxon>
    </lineage>
</organism>
<evidence type="ECO:0000256" key="2">
    <source>
        <dbReference type="ARBA" id="ARBA00011738"/>
    </source>
</evidence>
<dbReference type="InterPro" id="IPR000594">
    <property type="entry name" value="ThiF_NAD_FAD-bd"/>
</dbReference>
<dbReference type="EMBL" id="MPUH01000123">
    <property type="protein sequence ID" value="OMJ89555.1"/>
    <property type="molecule type" value="Genomic_DNA"/>
</dbReference>
<evidence type="ECO:0000259" key="12">
    <source>
        <dbReference type="Pfam" id="PF16420"/>
    </source>
</evidence>
<dbReference type="Pfam" id="PF00899">
    <property type="entry name" value="ThiF"/>
    <property type="match status" value="1"/>
</dbReference>
<dbReference type="Gene3D" id="3.40.140.70">
    <property type="entry name" value="Ubiquitin-like modifier-activating enzyme ATG7 N-terminal domain"/>
    <property type="match status" value="1"/>
</dbReference>
<reference evidence="13 14" key="1">
    <citation type="submission" date="2016-11" db="EMBL/GenBank/DDBJ databases">
        <title>The macronuclear genome of Stentor coeruleus: a giant cell with tiny introns.</title>
        <authorList>
            <person name="Slabodnick M."/>
            <person name="Ruby J.G."/>
            <person name="Reiff S.B."/>
            <person name="Swart E.C."/>
            <person name="Gosai S."/>
            <person name="Prabakaran S."/>
            <person name="Witkowska E."/>
            <person name="Larue G.E."/>
            <person name="Fisher S."/>
            <person name="Freeman R.M."/>
            <person name="Gunawardena J."/>
            <person name="Chu W."/>
            <person name="Stover N.A."/>
            <person name="Gregory B.D."/>
            <person name="Nowacki M."/>
            <person name="Derisi J."/>
            <person name="Roy S.W."/>
            <person name="Marshall W.F."/>
            <person name="Sood P."/>
        </authorList>
    </citation>
    <scope>NUCLEOTIDE SEQUENCE [LARGE SCALE GENOMIC DNA]</scope>
    <source>
        <strain evidence="13">WM001</strain>
    </source>
</reference>
<dbReference type="Gene3D" id="3.40.50.720">
    <property type="entry name" value="NAD(P)-binding Rossmann-like Domain"/>
    <property type="match status" value="1"/>
</dbReference>